<evidence type="ECO:0000313" key="11">
    <source>
        <dbReference type="EMBL" id="CAD7242424.1"/>
    </source>
</evidence>
<dbReference type="GO" id="GO:0008270">
    <property type="term" value="F:zinc ion binding"/>
    <property type="evidence" value="ECO:0007669"/>
    <property type="project" value="UniProtKB-KW"/>
</dbReference>
<keyword evidence="3 8" id="KW-0863">Zinc-finger</keyword>
<dbReference type="EMBL" id="CAJPEV010000265">
    <property type="protein sequence ID" value="CAG0883168.1"/>
    <property type="molecule type" value="Genomic_DNA"/>
</dbReference>
<dbReference type="GO" id="GO:0005634">
    <property type="term" value="C:nucleus"/>
    <property type="evidence" value="ECO:0007669"/>
    <property type="project" value="UniProtKB-SubCell"/>
</dbReference>
<feature type="compositionally biased region" description="Basic and acidic residues" evidence="9">
    <location>
        <begin position="81"/>
        <end position="91"/>
    </location>
</feature>
<dbReference type="InterPro" id="IPR039958">
    <property type="entry name" value="RYBP/YAF2"/>
</dbReference>
<keyword evidence="7" id="KW-0539">Nucleus</keyword>
<comment type="subcellular location">
    <subcellularLocation>
        <location evidence="1">Nucleus</location>
    </subcellularLocation>
</comment>
<dbReference type="EMBL" id="LR899782">
    <property type="protein sequence ID" value="CAD7242424.1"/>
    <property type="molecule type" value="Genomic_DNA"/>
</dbReference>
<gene>
    <name evidence="11" type="ORF">DSTB1V02_LOCUS2390</name>
</gene>
<protein>
    <recommendedName>
        <fullName evidence="10">RanBP2-type domain-containing protein</fullName>
    </recommendedName>
</protein>
<keyword evidence="4" id="KW-0862">Zinc</keyword>
<keyword evidence="12" id="KW-1185">Reference proteome</keyword>
<evidence type="ECO:0000256" key="8">
    <source>
        <dbReference type="PROSITE-ProRule" id="PRU00322"/>
    </source>
</evidence>
<dbReference type="GO" id="GO:0003677">
    <property type="term" value="F:DNA binding"/>
    <property type="evidence" value="ECO:0007669"/>
    <property type="project" value="TreeGrafter"/>
</dbReference>
<sequence>MKVLSDEVAVVPSVTSFKKRRSSKRQKNLEDYWDCSVCTYQNRAESFKCLMCDTRKGTSTRKPRLNPQLALQFNPVPLPKVKKEGHKDRKGPGPSGLSSKSHRSKGRLLNVDRKSFRQQEVTVKNVTVIITEYAVKPPKKSPSLEGSDSGNLGSPHYMDTKTESPPESNSERSS</sequence>
<accession>A0A7R8X887</accession>
<evidence type="ECO:0000256" key="7">
    <source>
        <dbReference type="ARBA" id="ARBA00023242"/>
    </source>
</evidence>
<dbReference type="GO" id="GO:0003712">
    <property type="term" value="F:transcription coregulator activity"/>
    <property type="evidence" value="ECO:0007669"/>
    <property type="project" value="TreeGrafter"/>
</dbReference>
<feature type="domain" description="RanBP2-type" evidence="10">
    <location>
        <begin position="29"/>
        <end position="58"/>
    </location>
</feature>
<name>A0A7R8X887_9CRUS</name>
<dbReference type="OrthoDB" id="10063208at2759"/>
<dbReference type="GO" id="GO:0045893">
    <property type="term" value="P:positive regulation of DNA-templated transcription"/>
    <property type="evidence" value="ECO:0007669"/>
    <property type="project" value="InterPro"/>
</dbReference>
<dbReference type="Pfam" id="PF17219">
    <property type="entry name" value="YAF2_RYBP"/>
    <property type="match status" value="1"/>
</dbReference>
<dbReference type="InterPro" id="IPR001876">
    <property type="entry name" value="Znf_RanBP2"/>
</dbReference>
<dbReference type="SMART" id="SM00547">
    <property type="entry name" value="ZnF_RBZ"/>
    <property type="match status" value="1"/>
</dbReference>
<dbReference type="PANTHER" id="PTHR12920:SF4">
    <property type="entry name" value="GEO03726P1"/>
    <property type="match status" value="1"/>
</dbReference>
<keyword evidence="2" id="KW-0479">Metal-binding</keyword>
<evidence type="ECO:0000256" key="3">
    <source>
        <dbReference type="ARBA" id="ARBA00022771"/>
    </source>
</evidence>
<dbReference type="Gene3D" id="4.10.1060.10">
    <property type="entry name" value="Zinc finger, RanBP2-type"/>
    <property type="match status" value="1"/>
</dbReference>
<feature type="region of interest" description="Disordered" evidence="9">
    <location>
        <begin position="57"/>
        <end position="113"/>
    </location>
</feature>
<evidence type="ECO:0000259" key="10">
    <source>
        <dbReference type="PROSITE" id="PS50199"/>
    </source>
</evidence>
<dbReference type="Proteomes" id="UP000677054">
    <property type="component" value="Unassembled WGS sequence"/>
</dbReference>
<dbReference type="InterPro" id="IPR036443">
    <property type="entry name" value="Znf_RanBP2_sf"/>
</dbReference>
<keyword evidence="5" id="KW-0805">Transcription regulation</keyword>
<evidence type="ECO:0000256" key="4">
    <source>
        <dbReference type="ARBA" id="ARBA00022833"/>
    </source>
</evidence>
<evidence type="ECO:0000256" key="2">
    <source>
        <dbReference type="ARBA" id="ARBA00022723"/>
    </source>
</evidence>
<feature type="compositionally biased region" description="Basic and acidic residues" evidence="9">
    <location>
        <begin position="158"/>
        <end position="174"/>
    </location>
</feature>
<dbReference type="PROSITE" id="PS01358">
    <property type="entry name" value="ZF_RANBP2_1"/>
    <property type="match status" value="1"/>
</dbReference>
<dbReference type="SUPFAM" id="SSF90209">
    <property type="entry name" value="Ran binding protein zinc finger-like"/>
    <property type="match status" value="1"/>
</dbReference>
<feature type="region of interest" description="Disordered" evidence="9">
    <location>
        <begin position="132"/>
        <end position="174"/>
    </location>
</feature>
<evidence type="ECO:0000256" key="9">
    <source>
        <dbReference type="SAM" id="MobiDB-lite"/>
    </source>
</evidence>
<evidence type="ECO:0000256" key="5">
    <source>
        <dbReference type="ARBA" id="ARBA00023015"/>
    </source>
</evidence>
<keyword evidence="6" id="KW-0804">Transcription</keyword>
<reference evidence="11" key="1">
    <citation type="submission" date="2020-11" db="EMBL/GenBank/DDBJ databases">
        <authorList>
            <person name="Tran Van P."/>
        </authorList>
    </citation>
    <scope>NUCLEOTIDE SEQUENCE</scope>
</reference>
<dbReference type="PROSITE" id="PS50199">
    <property type="entry name" value="ZF_RANBP2_2"/>
    <property type="match status" value="1"/>
</dbReference>
<dbReference type="PANTHER" id="PTHR12920">
    <property type="entry name" value="RYBP AND YAF2-RELATED"/>
    <property type="match status" value="1"/>
</dbReference>
<dbReference type="AlphaFoldDB" id="A0A7R8X887"/>
<proteinExistence type="predicted"/>
<dbReference type="Pfam" id="PF00641">
    <property type="entry name" value="Zn_ribbon_RanBP"/>
    <property type="match status" value="1"/>
</dbReference>
<evidence type="ECO:0000256" key="1">
    <source>
        <dbReference type="ARBA" id="ARBA00004123"/>
    </source>
</evidence>
<evidence type="ECO:0000256" key="6">
    <source>
        <dbReference type="ARBA" id="ARBA00023163"/>
    </source>
</evidence>
<organism evidence="11">
    <name type="scientific">Darwinula stevensoni</name>
    <dbReference type="NCBI Taxonomy" id="69355"/>
    <lineage>
        <taxon>Eukaryota</taxon>
        <taxon>Metazoa</taxon>
        <taxon>Ecdysozoa</taxon>
        <taxon>Arthropoda</taxon>
        <taxon>Crustacea</taxon>
        <taxon>Oligostraca</taxon>
        <taxon>Ostracoda</taxon>
        <taxon>Podocopa</taxon>
        <taxon>Podocopida</taxon>
        <taxon>Darwinulocopina</taxon>
        <taxon>Darwinuloidea</taxon>
        <taxon>Darwinulidae</taxon>
        <taxon>Darwinula</taxon>
    </lineage>
</organism>
<evidence type="ECO:0000313" key="12">
    <source>
        <dbReference type="Proteomes" id="UP000677054"/>
    </source>
</evidence>
<dbReference type="InterPro" id="IPR033774">
    <property type="entry name" value="YAF2_RYBP"/>
</dbReference>